<keyword evidence="2" id="KW-1185">Reference proteome</keyword>
<dbReference type="EMBL" id="JASPKY010000288">
    <property type="protein sequence ID" value="KAK9710806.1"/>
    <property type="molecule type" value="Genomic_DNA"/>
</dbReference>
<accession>A0AAW1K0T1</accession>
<dbReference type="AlphaFoldDB" id="A0AAW1K0T1"/>
<gene>
    <name evidence="1" type="ORF">QE152_g25833</name>
</gene>
<organism evidence="1 2">
    <name type="scientific">Popillia japonica</name>
    <name type="common">Japanese beetle</name>
    <dbReference type="NCBI Taxonomy" id="7064"/>
    <lineage>
        <taxon>Eukaryota</taxon>
        <taxon>Metazoa</taxon>
        <taxon>Ecdysozoa</taxon>
        <taxon>Arthropoda</taxon>
        <taxon>Hexapoda</taxon>
        <taxon>Insecta</taxon>
        <taxon>Pterygota</taxon>
        <taxon>Neoptera</taxon>
        <taxon>Endopterygota</taxon>
        <taxon>Coleoptera</taxon>
        <taxon>Polyphaga</taxon>
        <taxon>Scarabaeiformia</taxon>
        <taxon>Scarabaeidae</taxon>
        <taxon>Rutelinae</taxon>
        <taxon>Popillia</taxon>
    </lineage>
</organism>
<reference evidence="1 2" key="1">
    <citation type="journal article" date="2024" name="BMC Genomics">
        <title>De novo assembly and annotation of Popillia japonica's genome with initial clues to its potential as an invasive pest.</title>
        <authorList>
            <person name="Cucini C."/>
            <person name="Boschi S."/>
            <person name="Funari R."/>
            <person name="Cardaioli E."/>
            <person name="Iannotti N."/>
            <person name="Marturano G."/>
            <person name="Paoli F."/>
            <person name="Bruttini M."/>
            <person name="Carapelli A."/>
            <person name="Frati F."/>
            <person name="Nardi F."/>
        </authorList>
    </citation>
    <scope>NUCLEOTIDE SEQUENCE [LARGE SCALE GENOMIC DNA]</scope>
    <source>
        <strain evidence="1">DMR45628</strain>
    </source>
</reference>
<dbReference type="Proteomes" id="UP001458880">
    <property type="component" value="Unassembled WGS sequence"/>
</dbReference>
<protein>
    <submittedName>
        <fullName evidence="1">Uncharacterized protein</fullName>
    </submittedName>
</protein>
<proteinExistence type="predicted"/>
<comment type="caution">
    <text evidence="1">The sequence shown here is derived from an EMBL/GenBank/DDBJ whole genome shotgun (WGS) entry which is preliminary data.</text>
</comment>
<evidence type="ECO:0000313" key="2">
    <source>
        <dbReference type="Proteomes" id="UP001458880"/>
    </source>
</evidence>
<evidence type="ECO:0000313" key="1">
    <source>
        <dbReference type="EMBL" id="KAK9710806.1"/>
    </source>
</evidence>
<sequence>MKNDEIQADVMAQMLNLDRAQLTAPQYSMTVHQWMAHRLNAVNWDLVQLPPEFVVLRDRLAYIRVGPIPELTEAQLTVTNAANWADTWTAQTDDQLLAFLEASSHEQYENRRLNSIGSYFTALTCLVKGDNVTSDWIMKRLERIQAMTGGRILTDVLTSDIYDQFKTIYTKQGLTPDSITCWQFYMQLQQRAT</sequence>
<name>A0AAW1K0T1_POPJA</name>